<comment type="subunit">
    <text evidence="4">Forms a 1:1 stoichiometric complex with pancreatic lipase.</text>
</comment>
<dbReference type="CDD" id="cd23011">
    <property type="entry name" value="CLPS"/>
    <property type="match status" value="1"/>
</dbReference>
<evidence type="ECO:0000256" key="2">
    <source>
        <dbReference type="ARBA" id="ARBA00003508"/>
    </source>
</evidence>
<name>A0A8D2JH02_VARKO</name>
<dbReference type="GO" id="GO:0008047">
    <property type="term" value="F:enzyme activator activity"/>
    <property type="evidence" value="ECO:0007669"/>
    <property type="project" value="InterPro"/>
</dbReference>
<dbReference type="PROSITE" id="PS51342">
    <property type="entry name" value="COLIPASE_2"/>
    <property type="match status" value="1"/>
</dbReference>
<dbReference type="GO" id="GO:0005576">
    <property type="term" value="C:extracellular region"/>
    <property type="evidence" value="ECO:0007669"/>
    <property type="project" value="UniProtKB-SubCell"/>
</dbReference>
<dbReference type="Pfam" id="PF01114">
    <property type="entry name" value="Colipase"/>
    <property type="match status" value="1"/>
</dbReference>
<dbReference type="SMART" id="SM00023">
    <property type="entry name" value="COLIPASE"/>
    <property type="match status" value="1"/>
</dbReference>
<evidence type="ECO:0000256" key="4">
    <source>
        <dbReference type="ARBA" id="ARBA00011263"/>
    </source>
</evidence>
<dbReference type="SUPFAM" id="SSF57190">
    <property type="entry name" value="Colipase-like"/>
    <property type="match status" value="2"/>
</dbReference>
<dbReference type="GO" id="GO:0007586">
    <property type="term" value="P:digestion"/>
    <property type="evidence" value="ECO:0007669"/>
    <property type="project" value="UniProtKB-KW"/>
</dbReference>
<dbReference type="PRINTS" id="PR00128">
    <property type="entry name" value="COLIPASE"/>
</dbReference>
<evidence type="ECO:0000259" key="11">
    <source>
        <dbReference type="Pfam" id="PF01114"/>
    </source>
</evidence>
<evidence type="ECO:0000259" key="12">
    <source>
        <dbReference type="Pfam" id="PF02740"/>
    </source>
</evidence>
<keyword evidence="14" id="KW-1185">Reference proteome</keyword>
<reference evidence="13" key="2">
    <citation type="submission" date="2025-09" db="UniProtKB">
        <authorList>
            <consortium name="Ensembl"/>
        </authorList>
    </citation>
    <scope>IDENTIFICATION</scope>
</reference>
<evidence type="ECO:0000256" key="9">
    <source>
        <dbReference type="ARBA" id="ARBA00023098"/>
    </source>
</evidence>
<evidence type="ECO:0000256" key="1">
    <source>
        <dbReference type="ARBA" id="ARBA00002722"/>
    </source>
</evidence>
<evidence type="ECO:0000256" key="6">
    <source>
        <dbReference type="ARBA" id="ARBA00022729"/>
    </source>
</evidence>
<reference evidence="13" key="1">
    <citation type="submission" date="2025-08" db="UniProtKB">
        <authorList>
            <consortium name="Ensembl"/>
        </authorList>
    </citation>
    <scope>IDENTIFICATION</scope>
</reference>
<dbReference type="InterPro" id="IPR017913">
    <property type="entry name" value="Colipase_N"/>
</dbReference>
<dbReference type="AlphaFoldDB" id="A0A8D2JH02"/>
<dbReference type="Ensembl" id="ENSVKKT00000013352.1">
    <property type="protein sequence ID" value="ENSVKKP00000013034.1"/>
    <property type="gene ID" value="ENSVKKG00000009027.1"/>
</dbReference>
<keyword evidence="5" id="KW-0964">Secreted</keyword>
<dbReference type="InterPro" id="IPR017914">
    <property type="entry name" value="Colipase_C"/>
</dbReference>
<dbReference type="GO" id="GO:0016042">
    <property type="term" value="P:lipid catabolic process"/>
    <property type="evidence" value="ECO:0007669"/>
    <property type="project" value="UniProtKB-KW"/>
</dbReference>
<keyword evidence="6" id="KW-0732">Signal</keyword>
<dbReference type="GO" id="GO:0035473">
    <property type="term" value="F:lipase binding"/>
    <property type="evidence" value="ECO:0007669"/>
    <property type="project" value="InterPro"/>
</dbReference>
<dbReference type="InterPro" id="IPR001981">
    <property type="entry name" value="Colipase"/>
</dbReference>
<keyword evidence="7" id="KW-0222">Digestion</keyword>
<evidence type="ECO:0000313" key="14">
    <source>
        <dbReference type="Proteomes" id="UP000694545"/>
    </source>
</evidence>
<evidence type="ECO:0000256" key="7">
    <source>
        <dbReference type="ARBA" id="ARBA00022757"/>
    </source>
</evidence>
<comment type="function">
    <text evidence="2">Colipase is a cofactor of pancreatic lipase. It allows the lipase to anchor itself to the lipid-water interface. Without colipase the enzyme is washed off by bile salts, which have an inhibitory effect on the lipase.</text>
</comment>
<dbReference type="Pfam" id="PF02740">
    <property type="entry name" value="Colipase_C"/>
    <property type="match status" value="1"/>
</dbReference>
<protein>
    <submittedName>
        <fullName evidence="13">Colipase</fullName>
    </submittedName>
</protein>
<comment type="subcellular location">
    <subcellularLocation>
        <location evidence="3">Secreted</location>
    </subcellularLocation>
</comment>
<feature type="domain" description="Colipase N-terminal" evidence="11">
    <location>
        <begin position="44"/>
        <end position="75"/>
    </location>
</feature>
<evidence type="ECO:0000256" key="10">
    <source>
        <dbReference type="ARBA" id="ARBA00023157"/>
    </source>
</evidence>
<keyword evidence="9" id="KW-0443">Lipid metabolism</keyword>
<dbReference type="InterPro" id="IPR017915">
    <property type="entry name" value="Colipase_CS"/>
</dbReference>
<keyword evidence="10" id="KW-1015">Disulfide bond</keyword>
<feature type="domain" description="Colipase C-terminal" evidence="12">
    <location>
        <begin position="78"/>
        <end position="121"/>
    </location>
</feature>
<comment type="function">
    <text evidence="1">Enterostatin has a biological activity as a satiety signal.</text>
</comment>
<dbReference type="PANTHER" id="PTHR10041:SF9">
    <property type="entry name" value="COLIPASE"/>
    <property type="match status" value="1"/>
</dbReference>
<evidence type="ECO:0000313" key="13">
    <source>
        <dbReference type="Ensembl" id="ENSVKKP00000013034.1"/>
    </source>
</evidence>
<sequence length="124" mass="13742">MGFLVLLPYKTIKSRFLHDRAVPLGAPVCIKPEVTFCLIFHIDKNGELCGQSIQCKSRCCHRVDGLSLGRCADKAAENQECSRKHLYGIYYKCPCENGLTCKAKLTIGGIITNTDFGICKDQAK</sequence>
<proteinExistence type="predicted"/>
<accession>A0A8D2JH02</accession>
<keyword evidence="8" id="KW-0442">Lipid degradation</keyword>
<dbReference type="InterPro" id="IPR047576">
    <property type="entry name" value="CLPS_chr"/>
</dbReference>
<dbReference type="PANTHER" id="PTHR10041">
    <property type="entry name" value="COLIPASE"/>
    <property type="match status" value="1"/>
</dbReference>
<evidence type="ECO:0000256" key="3">
    <source>
        <dbReference type="ARBA" id="ARBA00004613"/>
    </source>
</evidence>
<dbReference type="PROSITE" id="PS00121">
    <property type="entry name" value="COLIPASE_1"/>
    <property type="match status" value="1"/>
</dbReference>
<organism evidence="13 14">
    <name type="scientific">Varanus komodoensis</name>
    <name type="common">Komodo dragon</name>
    <dbReference type="NCBI Taxonomy" id="61221"/>
    <lineage>
        <taxon>Eukaryota</taxon>
        <taxon>Metazoa</taxon>
        <taxon>Chordata</taxon>
        <taxon>Craniata</taxon>
        <taxon>Vertebrata</taxon>
        <taxon>Euteleostomi</taxon>
        <taxon>Lepidosauria</taxon>
        <taxon>Squamata</taxon>
        <taxon>Bifurcata</taxon>
        <taxon>Unidentata</taxon>
        <taxon>Episquamata</taxon>
        <taxon>Toxicofera</taxon>
        <taxon>Anguimorpha</taxon>
        <taxon>Paleoanguimorpha</taxon>
        <taxon>Varanoidea</taxon>
        <taxon>Varanidae</taxon>
        <taxon>Varanus</taxon>
    </lineage>
</organism>
<evidence type="ECO:0000256" key="8">
    <source>
        <dbReference type="ARBA" id="ARBA00022963"/>
    </source>
</evidence>
<dbReference type="Proteomes" id="UP000694545">
    <property type="component" value="Unplaced"/>
</dbReference>
<dbReference type="OMA" id="NRNFGVC"/>
<evidence type="ECO:0000256" key="5">
    <source>
        <dbReference type="ARBA" id="ARBA00022525"/>
    </source>
</evidence>
<dbReference type="Gene3D" id="2.10.80.10">
    <property type="entry name" value="Lipase, subunit A"/>
    <property type="match status" value="1"/>
</dbReference>